<keyword evidence="1" id="KW-0812">Transmembrane</keyword>
<organism evidence="2 3">
    <name type="scientific">Kineosporia mesophila</name>
    <dbReference type="NCBI Taxonomy" id="566012"/>
    <lineage>
        <taxon>Bacteria</taxon>
        <taxon>Bacillati</taxon>
        <taxon>Actinomycetota</taxon>
        <taxon>Actinomycetes</taxon>
        <taxon>Kineosporiales</taxon>
        <taxon>Kineosporiaceae</taxon>
        <taxon>Kineosporia</taxon>
    </lineage>
</organism>
<proteinExistence type="predicted"/>
<dbReference type="EMBL" id="BAAAZO010000012">
    <property type="protein sequence ID" value="GAA3638600.1"/>
    <property type="molecule type" value="Genomic_DNA"/>
</dbReference>
<name>A0ABP7ASE0_9ACTN</name>
<keyword evidence="3" id="KW-1185">Reference proteome</keyword>
<evidence type="ECO:0000256" key="1">
    <source>
        <dbReference type="SAM" id="Phobius"/>
    </source>
</evidence>
<keyword evidence="1" id="KW-0472">Membrane</keyword>
<accession>A0ABP7ASE0</accession>
<dbReference type="Proteomes" id="UP001501074">
    <property type="component" value="Unassembled WGS sequence"/>
</dbReference>
<keyword evidence="1" id="KW-1133">Transmembrane helix</keyword>
<feature type="transmembrane region" description="Helical" evidence="1">
    <location>
        <begin position="12"/>
        <end position="31"/>
    </location>
</feature>
<protein>
    <submittedName>
        <fullName evidence="2">Uncharacterized protein</fullName>
    </submittedName>
</protein>
<evidence type="ECO:0000313" key="2">
    <source>
        <dbReference type="EMBL" id="GAA3638600.1"/>
    </source>
</evidence>
<feature type="transmembrane region" description="Helical" evidence="1">
    <location>
        <begin position="51"/>
        <end position="71"/>
    </location>
</feature>
<comment type="caution">
    <text evidence="2">The sequence shown here is derived from an EMBL/GenBank/DDBJ whole genome shotgun (WGS) entry which is preliminary data.</text>
</comment>
<reference evidence="3" key="1">
    <citation type="journal article" date="2019" name="Int. J. Syst. Evol. Microbiol.">
        <title>The Global Catalogue of Microorganisms (GCM) 10K type strain sequencing project: providing services to taxonomists for standard genome sequencing and annotation.</title>
        <authorList>
            <consortium name="The Broad Institute Genomics Platform"/>
            <consortium name="The Broad Institute Genome Sequencing Center for Infectious Disease"/>
            <person name="Wu L."/>
            <person name="Ma J."/>
        </authorList>
    </citation>
    <scope>NUCLEOTIDE SEQUENCE [LARGE SCALE GENOMIC DNA]</scope>
    <source>
        <strain evidence="3">JCM 16902</strain>
    </source>
</reference>
<sequence length="262" mass="30350">MEPDQRGRTDTGLEIILVSLALVLSIFSVWLSSWDPLWKWMHITDMELRTSLGSTLSIIFLLSGFLPALLLQNDRLGRRIETRCDEIVRDIATSVPQLHGFQIMDSEESYDYLARNLPHAQRVWNTRLGDSWDTSRYGSASARHYRTALEVAINQGLQFREVISASWAKDAEKIVQATRKRPDHPYSFTVVRDSALPMLNFIVLHYPDNRKEVLAGWLDSRTSRPEQDSMLFRDPRIVGYFQTWWDEIHRTAEPRNSSARSD</sequence>
<gene>
    <name evidence="2" type="ORF">GCM10022223_67050</name>
</gene>
<evidence type="ECO:0000313" key="3">
    <source>
        <dbReference type="Proteomes" id="UP001501074"/>
    </source>
</evidence>